<organism evidence="2">
    <name type="scientific">Palpitomonas bilix</name>
    <dbReference type="NCBI Taxonomy" id="652834"/>
    <lineage>
        <taxon>Eukaryota</taxon>
        <taxon>Eukaryota incertae sedis</taxon>
    </lineage>
</organism>
<feature type="compositionally biased region" description="Basic and acidic residues" evidence="1">
    <location>
        <begin position="107"/>
        <end position="117"/>
    </location>
</feature>
<sequence>MSQTNSLSNTARSGVAEVPSLDLAEISTMTSKSMFGKQPVSQRNSAPQFSFGSSSRNQASNMYTGKKYVKAKYGVDSPGPQVYNSHSSIGSQVSSKNATNPRWNFGSERRFYGRDNNESSAKPGPGQYDLESSLGKQVNSKSKSSPSAPLSSRLASGAAIFAPKAYISPKHMEVNYGQYSPGPAYGQPVSLGKQSSSNKRTLPAWKFGEARRFKYDELSQSARMPGPGAYGQKGAVGEQIVSAKRSLPAFGFGSATRDHSSKVFISRKHEKMQSSKDSPGPSAYNAVSSLGTQPRSTQSSTPSWGFAKANRFKKFNNPAKHVPGPGAYSV</sequence>
<accession>A0A7S3D5X6</accession>
<dbReference type="Pfam" id="PF07004">
    <property type="entry name" value="SHIPPO-rpt"/>
    <property type="match status" value="5"/>
</dbReference>
<feature type="compositionally biased region" description="Low complexity" evidence="1">
    <location>
        <begin position="292"/>
        <end position="303"/>
    </location>
</feature>
<evidence type="ECO:0000256" key="1">
    <source>
        <dbReference type="SAM" id="MobiDB-lite"/>
    </source>
</evidence>
<reference evidence="2" key="1">
    <citation type="submission" date="2021-01" db="EMBL/GenBank/DDBJ databases">
        <authorList>
            <person name="Corre E."/>
            <person name="Pelletier E."/>
            <person name="Niang G."/>
            <person name="Scheremetjew M."/>
            <person name="Finn R."/>
            <person name="Kale V."/>
            <person name="Holt S."/>
            <person name="Cochrane G."/>
            <person name="Meng A."/>
            <person name="Brown T."/>
            <person name="Cohen L."/>
        </authorList>
    </citation>
    <scope>NUCLEOTIDE SEQUENCE</scope>
    <source>
        <strain evidence="2">NIES-2562</strain>
    </source>
</reference>
<feature type="region of interest" description="Disordered" evidence="1">
    <location>
        <begin position="1"/>
        <end position="20"/>
    </location>
</feature>
<dbReference type="EMBL" id="HBIB01015174">
    <property type="protein sequence ID" value="CAE0247581.1"/>
    <property type="molecule type" value="Transcribed_RNA"/>
</dbReference>
<proteinExistence type="predicted"/>
<feature type="compositionally biased region" description="Polar residues" evidence="1">
    <location>
        <begin position="1"/>
        <end position="12"/>
    </location>
</feature>
<feature type="compositionally biased region" description="Low complexity" evidence="1">
    <location>
        <begin position="140"/>
        <end position="151"/>
    </location>
</feature>
<dbReference type="PANTHER" id="PTHR40429:SF1">
    <property type="entry name" value="FLAGELLAR ASSOCIATED PROTEIN"/>
    <property type="match status" value="1"/>
</dbReference>
<name>A0A7S3D5X6_9EUKA</name>
<gene>
    <name evidence="2" type="ORF">PBIL07802_LOCUS9773</name>
</gene>
<dbReference type="InterPro" id="IPR010736">
    <property type="entry name" value="SHIPPO-rpt"/>
</dbReference>
<protein>
    <recommendedName>
        <fullName evidence="3">Flagellar associated protein</fullName>
    </recommendedName>
</protein>
<evidence type="ECO:0000313" key="2">
    <source>
        <dbReference type="EMBL" id="CAE0247581.1"/>
    </source>
</evidence>
<feature type="region of interest" description="Disordered" evidence="1">
    <location>
        <begin position="268"/>
        <end position="305"/>
    </location>
</feature>
<evidence type="ECO:0008006" key="3">
    <source>
        <dbReference type="Google" id="ProtNLM"/>
    </source>
</evidence>
<dbReference type="AlphaFoldDB" id="A0A7S3D5X6"/>
<dbReference type="PANTHER" id="PTHR40429">
    <property type="entry name" value="FLAGELLAR ASSOCIATED PROTEIN"/>
    <property type="match status" value="1"/>
</dbReference>
<feature type="region of interest" description="Disordered" evidence="1">
    <location>
        <begin position="74"/>
        <end position="151"/>
    </location>
</feature>
<feature type="compositionally biased region" description="Polar residues" evidence="1">
    <location>
        <begin position="82"/>
        <end position="102"/>
    </location>
</feature>
<feature type="region of interest" description="Disordered" evidence="1">
    <location>
        <begin position="33"/>
        <end position="60"/>
    </location>
</feature>